<reference evidence="15" key="1">
    <citation type="submission" date="2025-08" db="UniProtKB">
        <authorList>
            <consortium name="RefSeq"/>
        </authorList>
    </citation>
    <scope>IDENTIFICATION</scope>
</reference>
<evidence type="ECO:0000256" key="6">
    <source>
        <dbReference type="ARBA" id="ARBA00022989"/>
    </source>
</evidence>
<sequence length="242" mass="27156">MPSVRHTRLQCQVFVILIGVCACFSDVDPVSIATATGMQTNGDAFKIEGRAIVPGVRLQDWISTARVIVEGEEHVGFFRVDGIFTVNDVPAGSYVVQVVSPLYRFEPVRVDITTKGKMRARLVNYIKPSEVVRLPYPLQMRSIGPHSYFVKRETWGWSDFLMNPMVMMMVLPLVVIVLLPKVVNTNDPEMRREMEQSMNMLNPNHELPDVSEFMTKLFSSKSPTKTGGVVGRVPKGGATKRR</sequence>
<evidence type="ECO:0000256" key="3">
    <source>
        <dbReference type="ARBA" id="ARBA00011276"/>
    </source>
</evidence>
<feature type="chain" id="PRO_5028342191" description="Endoplasmic reticulum membrane protein complex subunit 7" evidence="12">
    <location>
        <begin position="24"/>
        <end position="242"/>
    </location>
</feature>
<keyword evidence="4 11" id="KW-0812">Transmembrane</keyword>
<evidence type="ECO:0000256" key="2">
    <source>
        <dbReference type="ARBA" id="ARBA00008880"/>
    </source>
</evidence>
<evidence type="ECO:0000259" key="13">
    <source>
        <dbReference type="Pfam" id="PF09430"/>
    </source>
</evidence>
<dbReference type="InterPro" id="IPR019008">
    <property type="entry name" value="Beta_sandwich_EMC7"/>
</dbReference>
<feature type="domain" description="ER membrane protein complex subunit 7 beta-sandwich" evidence="13">
    <location>
        <begin position="58"/>
        <end position="168"/>
    </location>
</feature>
<dbReference type="PROSITE" id="PS51257">
    <property type="entry name" value="PROKAR_LIPOPROTEIN"/>
    <property type="match status" value="1"/>
</dbReference>
<accession>A0A6P3W8B3</accession>
<dbReference type="Proteomes" id="UP000515152">
    <property type="component" value="Chromosome 14"/>
</dbReference>
<dbReference type="OrthoDB" id="27095at2759"/>
<evidence type="ECO:0000256" key="10">
    <source>
        <dbReference type="SAM" id="MobiDB-lite"/>
    </source>
</evidence>
<keyword evidence="7 11" id="KW-0472">Membrane</keyword>
<evidence type="ECO:0000256" key="8">
    <source>
        <dbReference type="ARBA" id="ARBA00044526"/>
    </source>
</evidence>
<feature type="region of interest" description="Disordered" evidence="10">
    <location>
        <begin position="221"/>
        <end position="242"/>
    </location>
</feature>
<keyword evidence="6 11" id="KW-1133">Transmembrane helix</keyword>
<name>A0A6P3W8B3_CLUHA</name>
<dbReference type="AlphaFoldDB" id="A0A6P3W8B3"/>
<evidence type="ECO:0000313" key="15">
    <source>
        <dbReference type="RefSeq" id="XP_012692187.2"/>
    </source>
</evidence>
<comment type="subcellular location">
    <subcellularLocation>
        <location evidence="1">Membrane</location>
        <topology evidence="1">Single-pass membrane protein</topology>
    </subcellularLocation>
</comment>
<evidence type="ECO:0000256" key="11">
    <source>
        <dbReference type="SAM" id="Phobius"/>
    </source>
</evidence>
<proteinExistence type="inferred from homology"/>
<dbReference type="GO" id="GO:0072546">
    <property type="term" value="C:EMC complex"/>
    <property type="evidence" value="ECO:0007669"/>
    <property type="project" value="TreeGrafter"/>
</dbReference>
<keyword evidence="5 12" id="KW-0732">Signal</keyword>
<evidence type="ECO:0000256" key="5">
    <source>
        <dbReference type="ARBA" id="ARBA00022729"/>
    </source>
</evidence>
<comment type="similarity">
    <text evidence="2">Belongs to the EMC7 family.</text>
</comment>
<dbReference type="RefSeq" id="XP_012692187.2">
    <property type="nucleotide sequence ID" value="XM_012836733.3"/>
</dbReference>
<evidence type="ECO:0000256" key="12">
    <source>
        <dbReference type="SAM" id="SignalP"/>
    </source>
</evidence>
<evidence type="ECO:0000256" key="7">
    <source>
        <dbReference type="ARBA" id="ARBA00023136"/>
    </source>
</evidence>
<dbReference type="Pfam" id="PF09430">
    <property type="entry name" value="EMC7_beta-sandw"/>
    <property type="match status" value="1"/>
</dbReference>
<organism evidence="14 15">
    <name type="scientific">Clupea harengus</name>
    <name type="common">Atlantic herring</name>
    <dbReference type="NCBI Taxonomy" id="7950"/>
    <lineage>
        <taxon>Eukaryota</taxon>
        <taxon>Metazoa</taxon>
        <taxon>Chordata</taxon>
        <taxon>Craniata</taxon>
        <taxon>Vertebrata</taxon>
        <taxon>Euteleostomi</taxon>
        <taxon>Actinopterygii</taxon>
        <taxon>Neopterygii</taxon>
        <taxon>Teleostei</taxon>
        <taxon>Clupei</taxon>
        <taxon>Clupeiformes</taxon>
        <taxon>Clupeoidei</taxon>
        <taxon>Clupeidae</taxon>
        <taxon>Clupea</taxon>
    </lineage>
</organism>
<dbReference type="KEGG" id="char:105908255"/>
<keyword evidence="14" id="KW-1185">Reference proteome</keyword>
<dbReference type="InterPro" id="IPR039163">
    <property type="entry name" value="EMC7"/>
</dbReference>
<gene>
    <name evidence="15" type="primary">LOC105908255</name>
</gene>
<dbReference type="GeneID" id="105908255"/>
<evidence type="ECO:0000256" key="4">
    <source>
        <dbReference type="ARBA" id="ARBA00022692"/>
    </source>
</evidence>
<evidence type="ECO:0000313" key="14">
    <source>
        <dbReference type="Proteomes" id="UP000515152"/>
    </source>
</evidence>
<dbReference type="PANTHER" id="PTHR13605:SF4">
    <property type="entry name" value="ER MEMBRANE PROTEIN COMPLEX SUBUNIT 7"/>
    <property type="match status" value="1"/>
</dbReference>
<protein>
    <recommendedName>
        <fullName evidence="8">Endoplasmic reticulum membrane protein complex subunit 7</fullName>
    </recommendedName>
    <alternativeName>
        <fullName evidence="9">ER membrane protein complex subunit 7</fullName>
    </alternativeName>
</protein>
<evidence type="ECO:0000256" key="9">
    <source>
        <dbReference type="ARBA" id="ARBA00044558"/>
    </source>
</evidence>
<feature type="signal peptide" evidence="12">
    <location>
        <begin position="1"/>
        <end position="23"/>
    </location>
</feature>
<dbReference type="PANTHER" id="PTHR13605">
    <property type="entry name" value="ER MEMBRANE PROTEIN COMPLEX SUBUNIT 7"/>
    <property type="match status" value="1"/>
</dbReference>
<comment type="subunit">
    <text evidence="3">Component of the ER membrane protein complex (EMC).</text>
</comment>
<evidence type="ECO:0000256" key="1">
    <source>
        <dbReference type="ARBA" id="ARBA00004167"/>
    </source>
</evidence>
<feature type="transmembrane region" description="Helical" evidence="11">
    <location>
        <begin position="160"/>
        <end position="183"/>
    </location>
</feature>